<dbReference type="EMBL" id="JAGSOV010000049">
    <property type="protein sequence ID" value="MCO1657968.1"/>
    <property type="molecule type" value="Genomic_DNA"/>
</dbReference>
<gene>
    <name evidence="2" type="ORF">KDL28_23170</name>
</gene>
<keyword evidence="1" id="KW-0472">Membrane</keyword>
<keyword evidence="1" id="KW-0812">Transmembrane</keyword>
<reference evidence="2" key="1">
    <citation type="submission" date="2021-04" db="EMBL/GenBank/DDBJ databases">
        <title>Pseudonocardia sp. nov., isolated from sandy soil of mangrove forest.</title>
        <authorList>
            <person name="Zan Z."/>
            <person name="Huang R."/>
            <person name="Liu W."/>
        </authorList>
    </citation>
    <scope>NUCLEOTIDE SEQUENCE</scope>
    <source>
        <strain evidence="2">S2-4</strain>
    </source>
</reference>
<dbReference type="Proteomes" id="UP001165283">
    <property type="component" value="Unassembled WGS sequence"/>
</dbReference>
<feature type="transmembrane region" description="Helical" evidence="1">
    <location>
        <begin position="89"/>
        <end position="108"/>
    </location>
</feature>
<comment type="caution">
    <text evidence="2">The sequence shown here is derived from an EMBL/GenBank/DDBJ whole genome shotgun (WGS) entry which is preliminary data.</text>
</comment>
<evidence type="ECO:0000313" key="2">
    <source>
        <dbReference type="EMBL" id="MCO1657968.1"/>
    </source>
</evidence>
<dbReference type="Pfam" id="PF05437">
    <property type="entry name" value="AzlD"/>
    <property type="match status" value="1"/>
</dbReference>
<feature type="transmembrane region" description="Helical" evidence="1">
    <location>
        <begin position="37"/>
        <end position="58"/>
    </location>
</feature>
<proteinExistence type="predicted"/>
<name>A0ABT1A4P6_9PSEU</name>
<accession>A0ABT1A4P6</accession>
<sequence>MPEPGYLLAAVAVSAAITWGLRALPFALLGPLRRSPLVAHLGAGMPVGVMAVLVAHTLRDVPLAVPPHGLPTALALATTVGLHLWRRDIVLSIVAGTAVHVVLLSAILR</sequence>
<dbReference type="InterPro" id="IPR008407">
    <property type="entry name" value="Brnchd-chn_aa_trnsp_AzlD"/>
</dbReference>
<organism evidence="2 3">
    <name type="scientific">Pseudonocardia humida</name>
    <dbReference type="NCBI Taxonomy" id="2800819"/>
    <lineage>
        <taxon>Bacteria</taxon>
        <taxon>Bacillati</taxon>
        <taxon>Actinomycetota</taxon>
        <taxon>Actinomycetes</taxon>
        <taxon>Pseudonocardiales</taxon>
        <taxon>Pseudonocardiaceae</taxon>
        <taxon>Pseudonocardia</taxon>
    </lineage>
</organism>
<dbReference type="PIRSF" id="PIRSF003203">
    <property type="entry name" value="AzlD"/>
    <property type="match status" value="1"/>
</dbReference>
<evidence type="ECO:0000313" key="3">
    <source>
        <dbReference type="Proteomes" id="UP001165283"/>
    </source>
</evidence>
<protein>
    <submittedName>
        <fullName evidence="2">AzlD domain-containing protein</fullName>
    </submittedName>
</protein>
<keyword evidence="1" id="KW-1133">Transmembrane helix</keyword>
<evidence type="ECO:0000256" key="1">
    <source>
        <dbReference type="SAM" id="Phobius"/>
    </source>
</evidence>
<feature type="transmembrane region" description="Helical" evidence="1">
    <location>
        <begin position="6"/>
        <end position="25"/>
    </location>
</feature>
<dbReference type="RefSeq" id="WP_252441621.1">
    <property type="nucleotide sequence ID" value="NZ_JAGSOV010000049.1"/>
</dbReference>
<keyword evidence="3" id="KW-1185">Reference proteome</keyword>